<proteinExistence type="predicted"/>
<dbReference type="RefSeq" id="WP_062636506.1">
    <property type="nucleotide sequence ID" value="NZ_FCOG02000020.1"/>
</dbReference>
<dbReference type="Proteomes" id="UP000219522">
    <property type="component" value="Unassembled WGS sequence"/>
</dbReference>
<evidence type="ECO:0000313" key="1">
    <source>
        <dbReference type="EMBL" id="SOE64799.1"/>
    </source>
</evidence>
<reference evidence="1 2" key="1">
    <citation type="submission" date="2017-09" db="EMBL/GenBank/DDBJ databases">
        <authorList>
            <person name="Varghese N."/>
            <person name="Submissions S."/>
        </authorList>
    </citation>
    <scope>NUCLEOTIDE SEQUENCE [LARGE SCALE GENOMIC DNA]</scope>
    <source>
        <strain evidence="1 2">OK806</strain>
    </source>
</reference>
<dbReference type="AlphaFoldDB" id="A0A7Z7I6G2"/>
<gene>
    <name evidence="1" type="ORF">SAMN05446927_2795</name>
</gene>
<comment type="caution">
    <text evidence="1">The sequence shown here is derived from an EMBL/GenBank/DDBJ whole genome shotgun (WGS) entry which is preliminary data.</text>
</comment>
<organism evidence="1 2">
    <name type="scientific">Caballeronia arationis</name>
    <dbReference type="NCBI Taxonomy" id="1777142"/>
    <lineage>
        <taxon>Bacteria</taxon>
        <taxon>Pseudomonadati</taxon>
        <taxon>Pseudomonadota</taxon>
        <taxon>Betaproteobacteria</taxon>
        <taxon>Burkholderiales</taxon>
        <taxon>Burkholderiaceae</taxon>
        <taxon>Caballeronia</taxon>
    </lineage>
</organism>
<sequence>MDQGELFPFGVDAVLLADARLVAARVSAMRRAQGQAVPSDFAEGSPEADAVALDFLRDIERALDNTSKSLTEGH</sequence>
<accession>A0A7Z7I6G2</accession>
<evidence type="ECO:0000313" key="2">
    <source>
        <dbReference type="Proteomes" id="UP000219522"/>
    </source>
</evidence>
<dbReference type="OrthoDB" id="9134341at2"/>
<dbReference type="EMBL" id="OCSU01000001">
    <property type="protein sequence ID" value="SOE64799.1"/>
    <property type="molecule type" value="Genomic_DNA"/>
</dbReference>
<name>A0A7Z7I6G2_9BURK</name>
<keyword evidence="2" id="KW-1185">Reference proteome</keyword>
<protein>
    <submittedName>
        <fullName evidence="1">Uncharacterized protein</fullName>
    </submittedName>
</protein>